<dbReference type="EMBL" id="CAKOGL010000028">
    <property type="protein sequence ID" value="CAH2105606.1"/>
    <property type="molecule type" value="Genomic_DNA"/>
</dbReference>
<proteinExistence type="predicted"/>
<dbReference type="AlphaFoldDB" id="A0AAU9V8X0"/>
<sequence>MQSQSRVAHLAVILAYFSLLCLTRGVNTLVNGNGLSNYTFPNDFMFGVASAAYQIEGAWNEDGRAQQIQKLAFFNLSIYLFSV</sequence>
<dbReference type="Gene3D" id="3.20.20.80">
    <property type="entry name" value="Glycosidases"/>
    <property type="match status" value="1"/>
</dbReference>
<evidence type="ECO:0000313" key="2">
    <source>
        <dbReference type="EMBL" id="CAH2105606.1"/>
    </source>
</evidence>
<keyword evidence="1" id="KW-0732">Signal</keyword>
<dbReference type="GO" id="GO:0004553">
    <property type="term" value="F:hydrolase activity, hydrolyzing O-glycosyl compounds"/>
    <property type="evidence" value="ECO:0007669"/>
    <property type="project" value="InterPro"/>
</dbReference>
<dbReference type="Pfam" id="PF00232">
    <property type="entry name" value="Glyco_hydro_1"/>
    <property type="match status" value="1"/>
</dbReference>
<accession>A0AAU9V8X0</accession>
<dbReference type="GO" id="GO:0005975">
    <property type="term" value="P:carbohydrate metabolic process"/>
    <property type="evidence" value="ECO:0007669"/>
    <property type="project" value="InterPro"/>
</dbReference>
<dbReference type="InterPro" id="IPR033132">
    <property type="entry name" value="GH_1_N_CS"/>
</dbReference>
<dbReference type="PROSITE" id="PS00653">
    <property type="entry name" value="GLYCOSYL_HYDROL_F1_2"/>
    <property type="match status" value="1"/>
</dbReference>
<name>A0AAU9V8X0_EUPED</name>
<protein>
    <recommendedName>
        <fullName evidence="4">Beta-glucosidase</fullName>
    </recommendedName>
</protein>
<dbReference type="InterPro" id="IPR001360">
    <property type="entry name" value="Glyco_hydro_1"/>
</dbReference>
<evidence type="ECO:0000313" key="3">
    <source>
        <dbReference type="Proteomes" id="UP001153954"/>
    </source>
</evidence>
<reference evidence="2" key="1">
    <citation type="submission" date="2022-03" db="EMBL/GenBank/DDBJ databases">
        <authorList>
            <person name="Tunstrom K."/>
        </authorList>
    </citation>
    <scope>NUCLEOTIDE SEQUENCE</scope>
</reference>
<dbReference type="SUPFAM" id="SSF51445">
    <property type="entry name" value="(Trans)glycosidases"/>
    <property type="match status" value="1"/>
</dbReference>
<dbReference type="InterPro" id="IPR017853">
    <property type="entry name" value="GH"/>
</dbReference>
<keyword evidence="3" id="KW-1185">Reference proteome</keyword>
<evidence type="ECO:0008006" key="4">
    <source>
        <dbReference type="Google" id="ProtNLM"/>
    </source>
</evidence>
<feature type="signal peptide" evidence="1">
    <location>
        <begin position="1"/>
        <end position="25"/>
    </location>
</feature>
<comment type="caution">
    <text evidence="2">The sequence shown here is derived from an EMBL/GenBank/DDBJ whole genome shotgun (WGS) entry which is preliminary data.</text>
</comment>
<evidence type="ECO:0000256" key="1">
    <source>
        <dbReference type="SAM" id="SignalP"/>
    </source>
</evidence>
<organism evidence="2 3">
    <name type="scientific">Euphydryas editha</name>
    <name type="common">Edith's checkerspot</name>
    <dbReference type="NCBI Taxonomy" id="104508"/>
    <lineage>
        <taxon>Eukaryota</taxon>
        <taxon>Metazoa</taxon>
        <taxon>Ecdysozoa</taxon>
        <taxon>Arthropoda</taxon>
        <taxon>Hexapoda</taxon>
        <taxon>Insecta</taxon>
        <taxon>Pterygota</taxon>
        <taxon>Neoptera</taxon>
        <taxon>Endopterygota</taxon>
        <taxon>Lepidoptera</taxon>
        <taxon>Glossata</taxon>
        <taxon>Ditrysia</taxon>
        <taxon>Papilionoidea</taxon>
        <taxon>Nymphalidae</taxon>
        <taxon>Nymphalinae</taxon>
        <taxon>Euphydryas</taxon>
    </lineage>
</organism>
<gene>
    <name evidence="2" type="ORF">EEDITHA_LOCUS19846</name>
</gene>
<feature type="chain" id="PRO_5043370184" description="Beta-glucosidase" evidence="1">
    <location>
        <begin position="26"/>
        <end position="83"/>
    </location>
</feature>
<dbReference type="Proteomes" id="UP001153954">
    <property type="component" value="Unassembled WGS sequence"/>
</dbReference>